<proteinExistence type="predicted"/>
<dbReference type="InterPro" id="IPR036890">
    <property type="entry name" value="HATPase_C_sf"/>
</dbReference>
<reference evidence="3" key="1">
    <citation type="submission" date="2022-10" db="EMBL/GenBank/DDBJ databases">
        <title>The complete genomes of actinobacterial strains from the NBC collection.</title>
        <authorList>
            <person name="Joergensen T.S."/>
            <person name="Alvarez Arevalo M."/>
            <person name="Sterndorff E.B."/>
            <person name="Faurdal D."/>
            <person name="Vuksanovic O."/>
            <person name="Mourched A.-S."/>
            <person name="Charusanti P."/>
            <person name="Shaw S."/>
            <person name="Blin K."/>
            <person name="Weber T."/>
        </authorList>
    </citation>
    <scope>NUCLEOTIDE SEQUENCE</scope>
    <source>
        <strain evidence="3">NBC_01432</strain>
    </source>
</reference>
<dbReference type="Pfam" id="PF13581">
    <property type="entry name" value="HATPase_c_2"/>
    <property type="match status" value="1"/>
</dbReference>
<protein>
    <submittedName>
        <fullName evidence="3">ATP-binding protein</fullName>
    </submittedName>
</protein>
<dbReference type="PANTHER" id="PTHR35526:SF3">
    <property type="entry name" value="ANTI-SIGMA-F FACTOR RSBW"/>
    <property type="match status" value="1"/>
</dbReference>
<keyword evidence="3" id="KW-0547">Nucleotide-binding</keyword>
<keyword evidence="1" id="KW-0808">Transferase</keyword>
<evidence type="ECO:0000313" key="4">
    <source>
        <dbReference type="Proteomes" id="UP001432209"/>
    </source>
</evidence>
<evidence type="ECO:0000313" key="3">
    <source>
        <dbReference type="EMBL" id="WUX52716.1"/>
    </source>
</evidence>
<dbReference type="InterPro" id="IPR050267">
    <property type="entry name" value="Anti-sigma-factor_SerPK"/>
</dbReference>
<evidence type="ECO:0000259" key="2">
    <source>
        <dbReference type="Pfam" id="PF13581"/>
    </source>
</evidence>
<keyword evidence="4" id="KW-1185">Reference proteome</keyword>
<dbReference type="CDD" id="cd16936">
    <property type="entry name" value="HATPase_RsbW-like"/>
    <property type="match status" value="1"/>
</dbReference>
<sequence length="142" mass="15362">MALIDTARPTGAEHPGYTQTLPCTARSALPARSLVHTALETWGLEHLSDTAALIVTELVANSVTHTRTRTIRVTVSRPTETFVRIAVADSSKAIPMHRTTAGDSDETGRGLAIIDALTWRWGTDLLSEGKRVWGELKCEAGE</sequence>
<dbReference type="GO" id="GO:0005524">
    <property type="term" value="F:ATP binding"/>
    <property type="evidence" value="ECO:0007669"/>
    <property type="project" value="UniProtKB-KW"/>
</dbReference>
<evidence type="ECO:0000256" key="1">
    <source>
        <dbReference type="ARBA" id="ARBA00022527"/>
    </source>
</evidence>
<organism evidence="3 4">
    <name type="scientific">Streptomyces niveus</name>
    <name type="common">Streptomyces spheroides</name>
    <dbReference type="NCBI Taxonomy" id="193462"/>
    <lineage>
        <taxon>Bacteria</taxon>
        <taxon>Bacillati</taxon>
        <taxon>Actinomycetota</taxon>
        <taxon>Actinomycetes</taxon>
        <taxon>Kitasatosporales</taxon>
        <taxon>Streptomycetaceae</taxon>
        <taxon>Streptomyces</taxon>
    </lineage>
</organism>
<feature type="domain" description="Histidine kinase/HSP90-like ATPase" evidence="2">
    <location>
        <begin position="26"/>
        <end position="121"/>
    </location>
</feature>
<keyword evidence="1" id="KW-0723">Serine/threonine-protein kinase</keyword>
<dbReference type="EMBL" id="CP109495">
    <property type="protein sequence ID" value="WUX52716.1"/>
    <property type="molecule type" value="Genomic_DNA"/>
</dbReference>
<dbReference type="Proteomes" id="UP001432209">
    <property type="component" value="Chromosome"/>
</dbReference>
<gene>
    <name evidence="3" type="ORF">OG442_14850</name>
</gene>
<name>A0ABZ2A2P8_STRNV</name>
<dbReference type="InterPro" id="IPR003594">
    <property type="entry name" value="HATPase_dom"/>
</dbReference>
<dbReference type="RefSeq" id="WP_329076366.1">
    <property type="nucleotide sequence ID" value="NZ_CP109495.1"/>
</dbReference>
<keyword evidence="1" id="KW-0418">Kinase</keyword>
<keyword evidence="3" id="KW-0067">ATP-binding</keyword>
<dbReference type="Gene3D" id="3.30.565.10">
    <property type="entry name" value="Histidine kinase-like ATPase, C-terminal domain"/>
    <property type="match status" value="1"/>
</dbReference>
<dbReference type="SUPFAM" id="SSF55874">
    <property type="entry name" value="ATPase domain of HSP90 chaperone/DNA topoisomerase II/histidine kinase"/>
    <property type="match status" value="1"/>
</dbReference>
<accession>A0ABZ2A2P8</accession>
<dbReference type="PANTHER" id="PTHR35526">
    <property type="entry name" value="ANTI-SIGMA-F FACTOR RSBW-RELATED"/>
    <property type="match status" value="1"/>
</dbReference>